<gene>
    <name evidence="1" type="ORF">A994_00140</name>
</gene>
<accession>K2R295</accession>
<keyword evidence="2" id="KW-1185">Reference proteome</keyword>
<protein>
    <submittedName>
        <fullName evidence="1">Uncharacterized protein</fullName>
    </submittedName>
</protein>
<dbReference type="Proteomes" id="UP000007360">
    <property type="component" value="Unassembled WGS sequence"/>
</dbReference>
<dbReference type="PATRIC" id="fig|1204725.3.peg.27"/>
<name>K2R295_METFP</name>
<evidence type="ECO:0000313" key="2">
    <source>
        <dbReference type="Proteomes" id="UP000007360"/>
    </source>
</evidence>
<comment type="caution">
    <text evidence="1">The sequence shown here is derived from an EMBL/GenBank/DDBJ whole genome shotgun (WGS) entry which is preliminary data.</text>
</comment>
<sequence length="161" mass="19370">MTKENSINNEEFLIIRRNYMGHKQVELKLDDDFYILVDEGMEDIIKNFFHWELETCNSCIDYKGSVWIEFCEYEEWERFLQLTLRNNIAEKGKSPEKETLWDFLQEKSRVNLVFDEELMEDPNDEEGTLRTGVLIICVGLKFPKEFIGEFRELFFEVFPPE</sequence>
<dbReference type="EMBL" id="AMPO01000001">
    <property type="protein sequence ID" value="EKF86648.1"/>
    <property type="molecule type" value="Genomic_DNA"/>
</dbReference>
<dbReference type="AlphaFoldDB" id="K2R295"/>
<evidence type="ECO:0000313" key="1">
    <source>
        <dbReference type="EMBL" id="EKF86648.1"/>
    </source>
</evidence>
<reference evidence="1 2" key="1">
    <citation type="journal article" date="2012" name="J. Bacteriol.">
        <title>Draft genome sequence of Methanobacterium formicicum DSM 3637, an archaebacterium isolated from the methane producer amoeba Pelomyxa palustris.</title>
        <authorList>
            <person name="Gutierrez G."/>
        </authorList>
    </citation>
    <scope>NUCLEOTIDE SEQUENCE [LARGE SCALE GENOMIC DNA]</scope>
    <source>
        <strain evidence="2">DSM 3637 / PP1</strain>
    </source>
</reference>
<organism evidence="1 2">
    <name type="scientific">Methanobacterium formicicum (strain DSM 3637 / PP1)</name>
    <dbReference type="NCBI Taxonomy" id="1204725"/>
    <lineage>
        <taxon>Archaea</taxon>
        <taxon>Methanobacteriati</taxon>
        <taxon>Methanobacteriota</taxon>
        <taxon>Methanomada group</taxon>
        <taxon>Methanobacteria</taxon>
        <taxon>Methanobacteriales</taxon>
        <taxon>Methanobacteriaceae</taxon>
        <taxon>Methanobacterium</taxon>
    </lineage>
</organism>
<proteinExistence type="predicted"/>